<dbReference type="eggNOG" id="ENOG502ZCEC">
    <property type="taxonomic scope" value="Bacteria"/>
</dbReference>
<evidence type="ECO:0000313" key="4">
    <source>
        <dbReference type="Proteomes" id="UP000031419"/>
    </source>
</evidence>
<dbReference type="EMBL" id="JNVU01000029">
    <property type="protein sequence ID" value="KEI44127.1"/>
    <property type="molecule type" value="Genomic_DNA"/>
</dbReference>
<proteinExistence type="predicted"/>
<keyword evidence="1" id="KW-0175">Coiled coil</keyword>
<dbReference type="Proteomes" id="UP000031419">
    <property type="component" value="Unassembled WGS sequence"/>
</dbReference>
<dbReference type="STRING" id="28042.GU90_11665"/>
<evidence type="ECO:0008006" key="5">
    <source>
        <dbReference type="Google" id="ProtNLM"/>
    </source>
</evidence>
<name>A0A073AYM5_9PSEU</name>
<organism evidence="3 4">
    <name type="scientific">Saccharopolyspora rectivirgula</name>
    <dbReference type="NCBI Taxonomy" id="28042"/>
    <lineage>
        <taxon>Bacteria</taxon>
        <taxon>Bacillati</taxon>
        <taxon>Actinomycetota</taxon>
        <taxon>Actinomycetes</taxon>
        <taxon>Pseudonocardiales</taxon>
        <taxon>Pseudonocardiaceae</taxon>
        <taxon>Saccharopolyspora</taxon>
    </lineage>
</organism>
<feature type="region of interest" description="Disordered" evidence="2">
    <location>
        <begin position="138"/>
        <end position="160"/>
    </location>
</feature>
<feature type="coiled-coil region" evidence="1">
    <location>
        <begin position="26"/>
        <end position="85"/>
    </location>
</feature>
<keyword evidence="4" id="KW-1185">Reference proteome</keyword>
<comment type="caution">
    <text evidence="3">The sequence shown here is derived from an EMBL/GenBank/DDBJ whole genome shotgun (WGS) entry which is preliminary data.</text>
</comment>
<dbReference type="AlphaFoldDB" id="A0A073AYM5"/>
<evidence type="ECO:0000313" key="3">
    <source>
        <dbReference type="EMBL" id="KEI44127.1"/>
    </source>
</evidence>
<reference evidence="3 4" key="1">
    <citation type="submission" date="2014-06" db="EMBL/GenBank/DDBJ databases">
        <title>Saccharopolyspora rectivirgula DSM-43113 Genome sequencing.</title>
        <authorList>
            <person name="Barrera C."/>
            <person name="Millon L."/>
            <person name="Rognon B."/>
            <person name="Zaugg C."/>
            <person name="Monod M."/>
        </authorList>
    </citation>
    <scope>NUCLEOTIDE SEQUENCE [LARGE SCALE GENOMIC DNA]</scope>
    <source>
        <strain evidence="3 4">DSM 43113</strain>
    </source>
</reference>
<sequence>MTAVIVIVVALAVIVAAIWWSRQRAIARQQQELEDAKAEARRWVERLGGQVLNLIGTNEAAKQALADASERHNAAASQLEQAKTATQCRLTTETALEGLYYVRAARTAMDMDPGPELPDLNGQRSAGRVTEFREVEVEGERQAASPTPTAQTPHYYPGGQVAGRPVPEGWYSQPWWKPALVAGAWGVGSFMLTSALFAGMAGVPAAAYAEGFEDGMGADGGDFGDQGMDAGDAGDNDFGDFDFGGFDGFGF</sequence>
<evidence type="ECO:0000256" key="2">
    <source>
        <dbReference type="SAM" id="MobiDB-lite"/>
    </source>
</evidence>
<accession>A0A073AYM5</accession>
<evidence type="ECO:0000256" key="1">
    <source>
        <dbReference type="SAM" id="Coils"/>
    </source>
</evidence>
<protein>
    <recommendedName>
        <fullName evidence="5">DUF1542 domain-containing protein</fullName>
    </recommendedName>
</protein>
<dbReference type="RefSeq" id="WP_029719962.1">
    <property type="nucleotide sequence ID" value="NZ_JNVU01000029.1"/>
</dbReference>
<gene>
    <name evidence="3" type="ORF">GU90_11665</name>
</gene>
<dbReference type="OrthoDB" id="5187452at2"/>